<dbReference type="KEGG" id="dcr:108202361"/>
<evidence type="ECO:0000256" key="2">
    <source>
        <dbReference type="ARBA" id="ARBA00023125"/>
    </source>
</evidence>
<evidence type="ECO:0000256" key="4">
    <source>
        <dbReference type="SAM" id="Coils"/>
    </source>
</evidence>
<organism evidence="6 7">
    <name type="scientific">Daucus carota subsp. sativus</name>
    <name type="common">Carrot</name>
    <dbReference type="NCBI Taxonomy" id="79200"/>
    <lineage>
        <taxon>Eukaryota</taxon>
        <taxon>Viridiplantae</taxon>
        <taxon>Streptophyta</taxon>
        <taxon>Embryophyta</taxon>
        <taxon>Tracheophyta</taxon>
        <taxon>Spermatophyta</taxon>
        <taxon>Magnoliopsida</taxon>
        <taxon>eudicotyledons</taxon>
        <taxon>Gunneridae</taxon>
        <taxon>Pentapetalae</taxon>
        <taxon>asterids</taxon>
        <taxon>campanulids</taxon>
        <taxon>Apiales</taxon>
        <taxon>Apiaceae</taxon>
        <taxon>Apioideae</taxon>
        <taxon>Scandiceae</taxon>
        <taxon>Daucinae</taxon>
        <taxon>Daucus</taxon>
        <taxon>Daucus sect. Daucus</taxon>
    </lineage>
</organism>
<reference evidence="6" key="1">
    <citation type="journal article" date="2016" name="Nat. Genet.">
        <title>A high-quality carrot genome assembly provides new insights into carotenoid accumulation and asterid genome evolution.</title>
        <authorList>
            <person name="Iorizzo M."/>
            <person name="Ellison S."/>
            <person name="Senalik D."/>
            <person name="Zeng P."/>
            <person name="Satapoomin P."/>
            <person name="Huang J."/>
            <person name="Bowman M."/>
            <person name="Iovene M."/>
            <person name="Sanseverino W."/>
            <person name="Cavagnaro P."/>
            <person name="Yildiz M."/>
            <person name="Macko-Podgorni A."/>
            <person name="Moranska E."/>
            <person name="Grzebelus E."/>
            <person name="Grzebelus D."/>
            <person name="Ashrafi H."/>
            <person name="Zheng Z."/>
            <person name="Cheng S."/>
            <person name="Spooner D."/>
            <person name="Van Deynze A."/>
            <person name="Simon P."/>
        </authorList>
    </citation>
    <scope>NUCLEOTIDE SEQUENCE</scope>
    <source>
        <tissue evidence="6">Leaf</tissue>
    </source>
</reference>
<reference evidence="6" key="2">
    <citation type="submission" date="2022-03" db="EMBL/GenBank/DDBJ databases">
        <title>Draft title - Genomic analysis of global carrot germplasm unveils the trajectory of domestication and the origin of high carotenoid orange carrot.</title>
        <authorList>
            <person name="Iorizzo M."/>
            <person name="Ellison S."/>
            <person name="Senalik D."/>
            <person name="Macko-Podgorni A."/>
            <person name="Grzebelus D."/>
            <person name="Bostan H."/>
            <person name="Rolling W."/>
            <person name="Curaba J."/>
            <person name="Simon P."/>
        </authorList>
    </citation>
    <scope>NUCLEOTIDE SEQUENCE</scope>
    <source>
        <tissue evidence="6">Leaf</tissue>
    </source>
</reference>
<dbReference type="GO" id="GO:0005634">
    <property type="term" value="C:nucleus"/>
    <property type="evidence" value="ECO:0007669"/>
    <property type="project" value="UniProtKB-SubCell"/>
</dbReference>
<dbReference type="AlphaFoldDB" id="A0AAF1AJ17"/>
<keyword evidence="4" id="KW-0175">Coiled coil</keyword>
<dbReference type="PANTHER" id="PTHR22952">
    <property type="entry name" value="CAMP-RESPONSE ELEMENT BINDING PROTEIN-RELATED"/>
    <property type="match status" value="1"/>
</dbReference>
<dbReference type="GO" id="GO:0003700">
    <property type="term" value="F:DNA-binding transcription factor activity"/>
    <property type="evidence" value="ECO:0007669"/>
    <property type="project" value="InterPro"/>
</dbReference>
<dbReference type="PROSITE" id="PS50217">
    <property type="entry name" value="BZIP"/>
    <property type="match status" value="1"/>
</dbReference>
<dbReference type="Gene3D" id="1.20.5.170">
    <property type="match status" value="1"/>
</dbReference>
<dbReference type="InterPro" id="IPR046347">
    <property type="entry name" value="bZIP_sf"/>
</dbReference>
<evidence type="ECO:0000313" key="6">
    <source>
        <dbReference type="EMBL" id="WOG82021.1"/>
    </source>
</evidence>
<evidence type="ECO:0000256" key="3">
    <source>
        <dbReference type="ARBA" id="ARBA00023242"/>
    </source>
</evidence>
<dbReference type="GO" id="GO:0045893">
    <property type="term" value="P:positive regulation of DNA-templated transcription"/>
    <property type="evidence" value="ECO:0007669"/>
    <property type="project" value="InterPro"/>
</dbReference>
<dbReference type="EMBL" id="CP093343">
    <property type="protein sequence ID" value="WOG82021.1"/>
    <property type="molecule type" value="Genomic_DNA"/>
</dbReference>
<name>A0AAF1AJ17_DAUCS</name>
<gene>
    <name evidence="6" type="ORF">DCAR_0101180</name>
</gene>
<comment type="subcellular location">
    <subcellularLocation>
        <location evidence="1">Nucleus</location>
    </subcellularLocation>
</comment>
<dbReference type="SMART" id="SM00338">
    <property type="entry name" value="BRLZ"/>
    <property type="match status" value="1"/>
</dbReference>
<dbReference type="PROSITE" id="PS00036">
    <property type="entry name" value="BZIP_BASIC"/>
    <property type="match status" value="1"/>
</dbReference>
<accession>A0AAF1AJ17</accession>
<feature type="coiled-coil region" evidence="4">
    <location>
        <begin position="149"/>
        <end position="180"/>
    </location>
</feature>
<dbReference type="InterPro" id="IPR043452">
    <property type="entry name" value="BZIP46-like"/>
</dbReference>
<dbReference type="FunFam" id="1.20.5.170:FF:000036">
    <property type="entry name" value="ABSCISIC ACID-INSENSITIVE 5-like protein 2"/>
    <property type="match status" value="1"/>
</dbReference>
<dbReference type="GO" id="GO:0003677">
    <property type="term" value="F:DNA binding"/>
    <property type="evidence" value="ECO:0007669"/>
    <property type="project" value="UniProtKB-KW"/>
</dbReference>
<feature type="domain" description="BZIP" evidence="5">
    <location>
        <begin position="128"/>
        <end position="180"/>
    </location>
</feature>
<keyword evidence="7" id="KW-1185">Reference proteome</keyword>
<evidence type="ECO:0000313" key="7">
    <source>
        <dbReference type="Proteomes" id="UP000077755"/>
    </source>
</evidence>
<sequence length="210" mass="23868">MASTDLKPLDSNATDLTLSISGIFSSSSTSPPPRRKTVDEVWGEIVAQTAKKELKVEPSDDGELMTLEDFLAKADAKVEETEVVKVERLWSDAGVYGRAVGGGIVSERSGVEEGRKGKRRVESLDKVVMQRQRRMIKNRESAARSRERKQAYQVELESMVMKLEEENELLLKEKDERIKERLKELMEKIVPVVEKRKPQCALRRVHSGEW</sequence>
<dbReference type="Proteomes" id="UP000077755">
    <property type="component" value="Chromosome 1"/>
</dbReference>
<dbReference type="InterPro" id="IPR004827">
    <property type="entry name" value="bZIP"/>
</dbReference>
<dbReference type="SUPFAM" id="SSF57959">
    <property type="entry name" value="Leucine zipper domain"/>
    <property type="match status" value="1"/>
</dbReference>
<dbReference type="PANTHER" id="PTHR22952:SF184">
    <property type="entry name" value="G-BOX-BINDING FACTOR 4"/>
    <property type="match status" value="1"/>
</dbReference>
<keyword evidence="3" id="KW-0539">Nucleus</keyword>
<keyword evidence="2" id="KW-0238">DNA-binding</keyword>
<protein>
    <recommendedName>
        <fullName evidence="5">BZIP domain-containing protein</fullName>
    </recommendedName>
</protein>
<proteinExistence type="predicted"/>
<dbReference type="Pfam" id="PF00170">
    <property type="entry name" value="bZIP_1"/>
    <property type="match status" value="1"/>
</dbReference>
<evidence type="ECO:0000256" key="1">
    <source>
        <dbReference type="ARBA" id="ARBA00004123"/>
    </source>
</evidence>
<evidence type="ECO:0000259" key="5">
    <source>
        <dbReference type="PROSITE" id="PS50217"/>
    </source>
</evidence>